<organism evidence="7 8">
    <name type="scientific">Gracilariopsis chorda</name>
    <dbReference type="NCBI Taxonomy" id="448386"/>
    <lineage>
        <taxon>Eukaryota</taxon>
        <taxon>Rhodophyta</taxon>
        <taxon>Florideophyceae</taxon>
        <taxon>Rhodymeniophycidae</taxon>
        <taxon>Gracilariales</taxon>
        <taxon>Gracilariaceae</taxon>
        <taxon>Gracilariopsis</taxon>
    </lineage>
</organism>
<gene>
    <name evidence="7" type="ORF">BWQ96_08621</name>
</gene>
<keyword evidence="2" id="KW-0460">Magnesium</keyword>
<accession>A0A2V3IKF8</accession>
<dbReference type="InterPro" id="IPR036849">
    <property type="entry name" value="Enolase-like_C_sf"/>
</dbReference>
<dbReference type="SUPFAM" id="SSF53474">
    <property type="entry name" value="alpha/beta-Hydrolases"/>
    <property type="match status" value="1"/>
</dbReference>
<evidence type="ECO:0000256" key="3">
    <source>
        <dbReference type="ARBA" id="ARBA00023239"/>
    </source>
</evidence>
<dbReference type="GO" id="GO:0016829">
    <property type="term" value="F:lyase activity"/>
    <property type="evidence" value="ECO:0007669"/>
    <property type="project" value="UniProtKB-KW"/>
</dbReference>
<dbReference type="Proteomes" id="UP000247409">
    <property type="component" value="Unassembled WGS sequence"/>
</dbReference>
<dbReference type="PANTHER" id="PTHR42916">
    <property type="entry name" value="2-SUCCINYL-5-ENOLPYRUVYL-6-HYDROXY-3-CYCLOHEXENE-1-CARBOXYLATE SYNTHASE"/>
    <property type="match status" value="1"/>
</dbReference>
<evidence type="ECO:0000259" key="5">
    <source>
        <dbReference type="Pfam" id="PF13378"/>
    </source>
</evidence>
<dbReference type="SFLD" id="SFLDG00180">
    <property type="entry name" value="muconate_cycloisomerase"/>
    <property type="match status" value="1"/>
</dbReference>
<dbReference type="Gene3D" id="3.30.390.10">
    <property type="entry name" value="Enolase-like, N-terminal domain"/>
    <property type="match status" value="1"/>
</dbReference>
<proteinExistence type="predicted"/>
<dbReference type="Pfam" id="PF21508">
    <property type="entry name" value="MenC_N"/>
    <property type="match status" value="1"/>
</dbReference>
<comment type="caution">
    <text evidence="7">The sequence shown here is derived from an EMBL/GenBank/DDBJ whole genome shotgun (WGS) entry which is preliminary data.</text>
</comment>
<dbReference type="SFLD" id="SFLDF00009">
    <property type="entry name" value="o-succinylbenzoate_synthase"/>
    <property type="match status" value="1"/>
</dbReference>
<keyword evidence="3" id="KW-0456">Lyase</keyword>
<dbReference type="InterPro" id="IPR000073">
    <property type="entry name" value="AB_hydrolase_1"/>
</dbReference>
<dbReference type="Gene3D" id="3.20.20.120">
    <property type="entry name" value="Enolase-like C-terminal domain"/>
    <property type="match status" value="1"/>
</dbReference>
<feature type="domain" description="AB hydrolase-1" evidence="4">
    <location>
        <begin position="32"/>
        <end position="282"/>
    </location>
</feature>
<dbReference type="AlphaFoldDB" id="A0A2V3IKF8"/>
<dbReference type="InterPro" id="IPR041338">
    <property type="entry name" value="OSBS_N"/>
</dbReference>
<dbReference type="STRING" id="448386.A0A2V3IKF8"/>
<dbReference type="Pfam" id="PF12697">
    <property type="entry name" value="Abhydrolase_6"/>
    <property type="match status" value="1"/>
</dbReference>
<dbReference type="InterPro" id="IPR029058">
    <property type="entry name" value="AB_hydrolase_fold"/>
</dbReference>
<dbReference type="SUPFAM" id="SSF54826">
    <property type="entry name" value="Enolase N-terminal domain-like"/>
    <property type="match status" value="1"/>
</dbReference>
<dbReference type="Gene3D" id="3.40.50.1820">
    <property type="entry name" value="alpha/beta hydrolase"/>
    <property type="match status" value="1"/>
</dbReference>
<evidence type="ECO:0000259" key="6">
    <source>
        <dbReference type="Pfam" id="PF21508"/>
    </source>
</evidence>
<evidence type="ECO:0000256" key="1">
    <source>
        <dbReference type="ARBA" id="ARBA00022723"/>
    </source>
</evidence>
<feature type="domain" description="OSBS enolase-like N-terminal" evidence="6">
    <location>
        <begin position="312"/>
        <end position="378"/>
    </location>
</feature>
<sequence>MKYVNVQYNSITARVYDPSADPSGSAERKYALVFHGWMGHREDLRFLAEPFADLGYTIIVPDLPYHGDSMNAKVSSCFDAAKLLSDSLPGLLGEYRQSLYRVLIVGYSMGGRIAFELAVAAEKGDITSLQVDALVLISSAGPPSSENERGNCRQTSQLRSQKLLDKCFTSSEYEEWLRCSWYSAALWGKIREKPFFDQLVHDRVRSFNEQSRYGWARAAVHMCRSTMTCPPEPIESPVLYFFGTEDRKYQQMASELQQHCLELQCVPVEGAGHNIHLEFSHALISQIKGFVKDICKPSLKNPCFISDVRYTTYSLPLKRSMTVGGQYISKREGIIVALHSNNGKFGIGDICPLPGLHRETLDVCINDICKLKSQILDRNQLLQTGSLQDAFIFMDYIEQFSPVSRNGLEAAYIHLLSHLRDQAISSCLCSLATKYLAKEELFPLKAVSMNGVLPRSAPVENPQSSTASENQYRESVTNSSFKVMKLKVGACDDVIVDAEHVRHAAFAAKKLHKRIRLDANRAWTKTQYEQFQNALVDYVDHIEFIEEPLKTSEFLSEYLSSNKRAPGKMCIALDEAIHDSTFERIAELASSTLCCAFVLKPSVIGSLRCLLLLWSIAQKNGCEVVLSTVFDSGVGTAWTAILAGVLGSREQHHGLGTFSHFLSDVFTPSFGECCAEHGDQVSVFACEKYLLSVSNKLFDSR</sequence>
<dbReference type="InterPro" id="IPR029065">
    <property type="entry name" value="Enolase_C-like"/>
</dbReference>
<evidence type="ECO:0000313" key="7">
    <source>
        <dbReference type="EMBL" id="PXF41610.1"/>
    </source>
</evidence>
<dbReference type="EMBL" id="NBIV01000205">
    <property type="protein sequence ID" value="PXF41610.1"/>
    <property type="molecule type" value="Genomic_DNA"/>
</dbReference>
<protein>
    <submittedName>
        <fullName evidence="7">O-succinylbenzoate synthase</fullName>
    </submittedName>
</protein>
<dbReference type="SUPFAM" id="SSF51604">
    <property type="entry name" value="Enolase C-terminal domain-like"/>
    <property type="match status" value="1"/>
</dbReference>
<evidence type="ECO:0000256" key="2">
    <source>
        <dbReference type="ARBA" id="ARBA00022842"/>
    </source>
</evidence>
<dbReference type="PANTHER" id="PTHR42916:SF1">
    <property type="entry name" value="PROTEIN PHYLLO, CHLOROPLASTIC"/>
    <property type="match status" value="1"/>
</dbReference>
<dbReference type="SFLD" id="SFLDS00001">
    <property type="entry name" value="Enolase"/>
    <property type="match status" value="1"/>
</dbReference>
<dbReference type="Pfam" id="PF13378">
    <property type="entry name" value="MR_MLE_C"/>
    <property type="match status" value="1"/>
</dbReference>
<keyword evidence="8" id="KW-1185">Reference proteome</keyword>
<feature type="domain" description="Enolase C-terminal" evidence="5">
    <location>
        <begin position="471"/>
        <end position="648"/>
    </location>
</feature>
<keyword evidence="1" id="KW-0479">Metal-binding</keyword>
<evidence type="ECO:0000313" key="8">
    <source>
        <dbReference type="Proteomes" id="UP000247409"/>
    </source>
</evidence>
<dbReference type="OrthoDB" id="8119704at2759"/>
<dbReference type="GO" id="GO:0046872">
    <property type="term" value="F:metal ion binding"/>
    <property type="evidence" value="ECO:0007669"/>
    <property type="project" value="UniProtKB-KW"/>
</dbReference>
<reference evidence="7 8" key="1">
    <citation type="journal article" date="2018" name="Mol. Biol. Evol.">
        <title>Analysis of the draft genome of the red seaweed Gracilariopsis chorda provides insights into genome size evolution in Rhodophyta.</title>
        <authorList>
            <person name="Lee J."/>
            <person name="Yang E.C."/>
            <person name="Graf L."/>
            <person name="Yang J.H."/>
            <person name="Qiu H."/>
            <person name="Zel Zion U."/>
            <person name="Chan C.X."/>
            <person name="Stephens T.G."/>
            <person name="Weber A.P.M."/>
            <person name="Boo G.H."/>
            <person name="Boo S.M."/>
            <person name="Kim K.M."/>
            <person name="Shin Y."/>
            <person name="Jung M."/>
            <person name="Lee S.J."/>
            <person name="Yim H.S."/>
            <person name="Lee J.H."/>
            <person name="Bhattacharya D."/>
            <person name="Yoon H.S."/>
        </authorList>
    </citation>
    <scope>NUCLEOTIDE SEQUENCE [LARGE SCALE GENOMIC DNA]</scope>
    <source>
        <strain evidence="7 8">SKKU-2015</strain>
        <tissue evidence="7">Whole body</tissue>
    </source>
</reference>
<name>A0A2V3IKF8_9FLOR</name>
<dbReference type="InterPro" id="IPR029017">
    <property type="entry name" value="Enolase-like_N"/>
</dbReference>
<evidence type="ECO:0000259" key="4">
    <source>
        <dbReference type="Pfam" id="PF12697"/>
    </source>
</evidence>